<accession>A0ABN8EMY0</accession>
<gene>
    <name evidence="2" type="ORF">SIN8267_02406</name>
</gene>
<dbReference type="Proteomes" id="UP000838100">
    <property type="component" value="Unassembled WGS sequence"/>
</dbReference>
<evidence type="ECO:0000313" key="2">
    <source>
        <dbReference type="EMBL" id="CAH0992287.1"/>
    </source>
</evidence>
<dbReference type="InterPro" id="IPR005184">
    <property type="entry name" value="DUF306_Meta_HslJ"/>
</dbReference>
<dbReference type="PANTHER" id="PTHR35535:SF1">
    <property type="entry name" value="HEAT SHOCK PROTEIN HSLJ"/>
    <property type="match status" value="1"/>
</dbReference>
<dbReference type="PROSITE" id="PS51257">
    <property type="entry name" value="PROKAR_LIPOPROTEIN"/>
    <property type="match status" value="1"/>
</dbReference>
<sequence length="134" mass="14054">MKKLILAAVIASTAACSQIDSLMGTDSLVGKWDIESINNEAVNADSKAFIEFGEDGKIHGNSSCNNFTGGFDLEKMGLSFGPIAGTRKLCDDAANLQETKLLQTLPNVSGYGIEDGGLVLKDAEGNAVVKASRQ</sequence>
<dbReference type="PANTHER" id="PTHR35535">
    <property type="entry name" value="HEAT SHOCK PROTEIN HSLJ"/>
    <property type="match status" value="1"/>
</dbReference>
<dbReference type="InterPro" id="IPR038670">
    <property type="entry name" value="HslJ-like_sf"/>
</dbReference>
<keyword evidence="3" id="KW-1185">Reference proteome</keyword>
<comment type="caution">
    <text evidence="2">The sequence shown here is derived from an EMBL/GenBank/DDBJ whole genome shotgun (WGS) entry which is preliminary data.</text>
</comment>
<dbReference type="InterPro" id="IPR053147">
    <property type="entry name" value="Hsp_HslJ-like"/>
</dbReference>
<dbReference type="RefSeq" id="WP_237444982.1">
    <property type="nucleotide sequence ID" value="NZ_CAKLPX010000003.1"/>
</dbReference>
<protein>
    <recommendedName>
        <fullName evidence="1">DUF306 domain-containing protein</fullName>
    </recommendedName>
</protein>
<organism evidence="2 3">
    <name type="scientific">Sinobacterium norvegicum</name>
    <dbReference type="NCBI Taxonomy" id="1641715"/>
    <lineage>
        <taxon>Bacteria</taxon>
        <taxon>Pseudomonadati</taxon>
        <taxon>Pseudomonadota</taxon>
        <taxon>Gammaproteobacteria</taxon>
        <taxon>Cellvibrionales</taxon>
        <taxon>Spongiibacteraceae</taxon>
        <taxon>Sinobacterium</taxon>
    </lineage>
</organism>
<proteinExistence type="predicted"/>
<reference evidence="2" key="1">
    <citation type="submission" date="2021-12" db="EMBL/GenBank/DDBJ databases">
        <authorList>
            <person name="Rodrigo-Torres L."/>
            <person name="Arahal R. D."/>
            <person name="Lucena T."/>
        </authorList>
    </citation>
    <scope>NUCLEOTIDE SEQUENCE</scope>
    <source>
        <strain evidence="2">CECT 8267</strain>
    </source>
</reference>
<dbReference type="Gene3D" id="2.40.128.270">
    <property type="match status" value="1"/>
</dbReference>
<dbReference type="Pfam" id="PF03724">
    <property type="entry name" value="META"/>
    <property type="match status" value="1"/>
</dbReference>
<feature type="domain" description="DUF306" evidence="1">
    <location>
        <begin position="29"/>
        <end position="130"/>
    </location>
</feature>
<dbReference type="EMBL" id="CAKLPX010000003">
    <property type="protein sequence ID" value="CAH0992287.1"/>
    <property type="molecule type" value="Genomic_DNA"/>
</dbReference>
<evidence type="ECO:0000259" key="1">
    <source>
        <dbReference type="Pfam" id="PF03724"/>
    </source>
</evidence>
<name>A0ABN8EMY0_9GAMM</name>
<evidence type="ECO:0000313" key="3">
    <source>
        <dbReference type="Proteomes" id="UP000838100"/>
    </source>
</evidence>